<dbReference type="Gene3D" id="1.10.8.500">
    <property type="entry name" value="HAMP domain in histidine kinase"/>
    <property type="match status" value="1"/>
</dbReference>
<accession>A0A069RFB7</accession>
<evidence type="ECO:0000313" key="14">
    <source>
        <dbReference type="EMBL" id="KDR94895.1"/>
    </source>
</evidence>
<gene>
    <name evidence="14" type="primary">tlpB</name>
    <name evidence="14" type="ORF">CLIT_13c02170</name>
</gene>
<feature type="transmembrane region" description="Helical" evidence="11">
    <location>
        <begin position="291"/>
        <end position="311"/>
    </location>
</feature>
<dbReference type="PANTHER" id="PTHR32089:SF114">
    <property type="entry name" value="METHYL-ACCEPTING CHEMOTAXIS PROTEIN MCPB"/>
    <property type="match status" value="1"/>
</dbReference>
<feature type="coiled-coil region" evidence="10">
    <location>
        <begin position="590"/>
        <end position="627"/>
    </location>
</feature>
<dbReference type="GO" id="GO:0005886">
    <property type="term" value="C:plasma membrane"/>
    <property type="evidence" value="ECO:0007669"/>
    <property type="project" value="UniProtKB-SubCell"/>
</dbReference>
<comment type="caution">
    <text evidence="14">The sequence shown here is derived from an EMBL/GenBank/DDBJ whole genome shotgun (WGS) entry which is preliminary data.</text>
</comment>
<evidence type="ECO:0000259" key="13">
    <source>
        <dbReference type="PROSITE" id="PS50885"/>
    </source>
</evidence>
<dbReference type="SMART" id="SM00283">
    <property type="entry name" value="MA"/>
    <property type="match status" value="1"/>
</dbReference>
<dbReference type="SMART" id="SM00304">
    <property type="entry name" value="HAMP"/>
    <property type="match status" value="1"/>
</dbReference>
<name>A0A069RFB7_PEPLI</name>
<reference evidence="14 15" key="1">
    <citation type="submission" date="2014-03" db="EMBL/GenBank/DDBJ databases">
        <title>Genome sequence of Clostridium litorale W6, DSM 5388.</title>
        <authorList>
            <person name="Poehlein A."/>
            <person name="Jagirdar A."/>
            <person name="Khonsari B."/>
            <person name="Chibani C.M."/>
            <person name="Gutierrez Gutierrez D.A."/>
            <person name="Davydova E."/>
            <person name="Alghaithi H.S."/>
            <person name="Nair K.P."/>
            <person name="Dhamotharan K."/>
            <person name="Chandran L."/>
            <person name="G W."/>
            <person name="Daniel R."/>
        </authorList>
    </citation>
    <scope>NUCLEOTIDE SEQUENCE [LARGE SCALE GENOMIC DNA]</scope>
    <source>
        <strain evidence="14 15">W6</strain>
    </source>
</reference>
<dbReference type="InterPro" id="IPR004090">
    <property type="entry name" value="Chemotax_Me-accpt_rcpt"/>
</dbReference>
<evidence type="ECO:0000256" key="6">
    <source>
        <dbReference type="ARBA" id="ARBA00023136"/>
    </source>
</evidence>
<dbReference type="SUPFAM" id="SSF58104">
    <property type="entry name" value="Methyl-accepting chemotaxis protein (MCP) signaling domain"/>
    <property type="match status" value="1"/>
</dbReference>
<dbReference type="Gene3D" id="3.30.450.20">
    <property type="entry name" value="PAS domain"/>
    <property type="match status" value="2"/>
</dbReference>
<dbReference type="CDD" id="cd12912">
    <property type="entry name" value="PDC2_MCP_like"/>
    <property type="match status" value="1"/>
</dbReference>
<evidence type="ECO:0000256" key="9">
    <source>
        <dbReference type="PROSITE-ProRule" id="PRU00284"/>
    </source>
</evidence>
<evidence type="ECO:0000256" key="4">
    <source>
        <dbReference type="ARBA" id="ARBA00022692"/>
    </source>
</evidence>
<dbReference type="InterPro" id="IPR033479">
    <property type="entry name" value="dCache_1"/>
</dbReference>
<evidence type="ECO:0000256" key="3">
    <source>
        <dbReference type="ARBA" id="ARBA00022500"/>
    </source>
</evidence>
<dbReference type="InterPro" id="IPR003660">
    <property type="entry name" value="HAMP_dom"/>
</dbReference>
<keyword evidence="4 11" id="KW-0812">Transmembrane</keyword>
<dbReference type="STRING" id="1121324.CLIT_13c02170"/>
<evidence type="ECO:0000256" key="5">
    <source>
        <dbReference type="ARBA" id="ARBA00022989"/>
    </source>
</evidence>
<keyword evidence="15" id="KW-1185">Reference proteome</keyword>
<dbReference type="eggNOG" id="COG0840">
    <property type="taxonomic scope" value="Bacteria"/>
</dbReference>
<feature type="transmembrane region" description="Helical" evidence="11">
    <location>
        <begin position="16"/>
        <end position="34"/>
    </location>
</feature>
<dbReference type="GO" id="GO:0004888">
    <property type="term" value="F:transmembrane signaling receptor activity"/>
    <property type="evidence" value="ECO:0007669"/>
    <property type="project" value="InterPro"/>
</dbReference>
<keyword evidence="3" id="KW-0145">Chemotaxis</keyword>
<dbReference type="OrthoDB" id="13222at2"/>
<dbReference type="InterPro" id="IPR029151">
    <property type="entry name" value="Sensor-like_sf"/>
</dbReference>
<evidence type="ECO:0000256" key="10">
    <source>
        <dbReference type="SAM" id="Coils"/>
    </source>
</evidence>
<feature type="domain" description="HAMP" evidence="13">
    <location>
        <begin position="312"/>
        <end position="367"/>
    </location>
</feature>
<dbReference type="Proteomes" id="UP000027946">
    <property type="component" value="Unassembled WGS sequence"/>
</dbReference>
<dbReference type="InterPro" id="IPR004089">
    <property type="entry name" value="MCPsignal_dom"/>
</dbReference>
<dbReference type="AlphaFoldDB" id="A0A069RFB7"/>
<dbReference type="EMBL" id="JJMM01000013">
    <property type="protein sequence ID" value="KDR94895.1"/>
    <property type="molecule type" value="Genomic_DNA"/>
</dbReference>
<dbReference type="Gene3D" id="1.10.287.950">
    <property type="entry name" value="Methyl-accepting chemotaxis protein"/>
    <property type="match status" value="1"/>
</dbReference>
<keyword evidence="2" id="KW-1003">Cell membrane</keyword>
<sequence length="672" mass="72972">MGRGSKFKMSGIRAKLIAYVLLSIIIPLGIYGYFSYNKAYELLEDKLIITSQQTISETEKQIDMLVNDMKYQLMALAENSDMKNVYTTKDPLMELGARNILDVTERQNPNILGLYIGFIDGQTYLYPGPVPEGYDPRTRQWYKDANSSPQEVVVSEPYVDAFTGKMVITVSKTVYDDAGDFVGVVAADVDLSDISERLGKTKIGRNGYAYLISAEGITVAHRDAELIGTEELTKLSFWENAKANESGFDRYEYNGKEKLVAYATNKQTGWKIFAAMEELELLEDTNVIKNFALIALLIGAIAAVVISLTVANSVAKPLAAGVGYLKNMAVGDFTTEISNEHISRKDEIGEITRAISSLQEDLKLLIGNIKGSTSTVGESATTLSDISLQSTQSAEEVAKTIEEIAKGAEEEASYTEKGAVQMNEMSIAIEGVSGKTSEMGGISQATGGMAKKGIDIVKDLIEKNEQNITATHEVDKIVNKVANDIAGIGGILETIVSIAEQTNLLALNANIEAARAGEQGRGFAVVAEEVRKLSEESSKSAEEIRGIITQIQNGTEEAIKAMKISDEAVKEQSITVEHTNEVFSGISDSIEKLVDHIKEIESDMVNMTRQKEQLEEVIHNVASAAEESSAAAEEVSAATEEQLASMQELSSSAQGLETLAHKLGEQVGRFKI</sequence>
<evidence type="ECO:0000256" key="2">
    <source>
        <dbReference type="ARBA" id="ARBA00022475"/>
    </source>
</evidence>
<dbReference type="CDD" id="cd18773">
    <property type="entry name" value="PDC1_HK_sensor"/>
    <property type="match status" value="1"/>
</dbReference>
<dbReference type="Pfam" id="PF02743">
    <property type="entry name" value="dCache_1"/>
    <property type="match status" value="1"/>
</dbReference>
<evidence type="ECO:0000256" key="7">
    <source>
        <dbReference type="ARBA" id="ARBA00023224"/>
    </source>
</evidence>
<dbReference type="PROSITE" id="PS50885">
    <property type="entry name" value="HAMP"/>
    <property type="match status" value="1"/>
</dbReference>
<evidence type="ECO:0000256" key="1">
    <source>
        <dbReference type="ARBA" id="ARBA00004651"/>
    </source>
</evidence>
<feature type="domain" description="Methyl-accepting transducer" evidence="12">
    <location>
        <begin position="386"/>
        <end position="636"/>
    </location>
</feature>
<dbReference type="PROSITE" id="PS50111">
    <property type="entry name" value="CHEMOTAXIS_TRANSDUC_2"/>
    <property type="match status" value="1"/>
</dbReference>
<dbReference type="Pfam" id="PF00015">
    <property type="entry name" value="MCPsignal"/>
    <property type="match status" value="1"/>
</dbReference>
<dbReference type="SUPFAM" id="SSF103190">
    <property type="entry name" value="Sensory domain-like"/>
    <property type="match status" value="1"/>
</dbReference>
<comment type="subcellular location">
    <subcellularLocation>
        <location evidence="1">Cell membrane</location>
        <topology evidence="1">Multi-pass membrane protein</topology>
    </subcellularLocation>
</comment>
<keyword evidence="6 11" id="KW-0472">Membrane</keyword>
<dbReference type="GO" id="GO:0007165">
    <property type="term" value="P:signal transduction"/>
    <property type="evidence" value="ECO:0007669"/>
    <property type="project" value="UniProtKB-KW"/>
</dbReference>
<evidence type="ECO:0000256" key="8">
    <source>
        <dbReference type="ARBA" id="ARBA00029447"/>
    </source>
</evidence>
<keyword evidence="10" id="KW-0175">Coiled coil</keyword>
<dbReference type="PANTHER" id="PTHR32089">
    <property type="entry name" value="METHYL-ACCEPTING CHEMOTAXIS PROTEIN MCPB"/>
    <property type="match status" value="1"/>
</dbReference>
<evidence type="ECO:0000259" key="12">
    <source>
        <dbReference type="PROSITE" id="PS50111"/>
    </source>
</evidence>
<protein>
    <submittedName>
        <fullName evidence="14">Methyl-accepting chemotaxis protein TlpB</fullName>
    </submittedName>
</protein>
<keyword evidence="7 9" id="KW-0807">Transducer</keyword>
<comment type="similarity">
    <text evidence="8">Belongs to the methyl-accepting chemotaxis (MCP) protein family.</text>
</comment>
<dbReference type="PRINTS" id="PR00260">
    <property type="entry name" value="CHEMTRNSDUCR"/>
</dbReference>
<dbReference type="CDD" id="cd06225">
    <property type="entry name" value="HAMP"/>
    <property type="match status" value="1"/>
</dbReference>
<dbReference type="RefSeq" id="WP_038266174.1">
    <property type="nucleotide sequence ID" value="NZ_FSRH01000005.1"/>
</dbReference>
<dbReference type="GO" id="GO:0006935">
    <property type="term" value="P:chemotaxis"/>
    <property type="evidence" value="ECO:0007669"/>
    <property type="project" value="UniProtKB-KW"/>
</dbReference>
<organism evidence="14 15">
    <name type="scientific">Peptoclostridium litorale DSM 5388</name>
    <dbReference type="NCBI Taxonomy" id="1121324"/>
    <lineage>
        <taxon>Bacteria</taxon>
        <taxon>Bacillati</taxon>
        <taxon>Bacillota</taxon>
        <taxon>Clostridia</taxon>
        <taxon>Peptostreptococcales</taxon>
        <taxon>Peptoclostridiaceae</taxon>
        <taxon>Peptoclostridium</taxon>
    </lineage>
</organism>
<keyword evidence="5 11" id="KW-1133">Transmembrane helix</keyword>
<evidence type="ECO:0000313" key="15">
    <source>
        <dbReference type="Proteomes" id="UP000027946"/>
    </source>
</evidence>
<proteinExistence type="inferred from homology"/>
<evidence type="ECO:0000256" key="11">
    <source>
        <dbReference type="SAM" id="Phobius"/>
    </source>
</evidence>